<dbReference type="OrthoDB" id="5985481at2759"/>
<proteinExistence type="predicted"/>
<dbReference type="AlphaFoldDB" id="A0A0V1AR21"/>
<accession>A0A0V1AR21</accession>
<reference evidence="1 2" key="1">
    <citation type="submission" date="2015-01" db="EMBL/GenBank/DDBJ databases">
        <title>Evolution of Trichinella species and genotypes.</title>
        <authorList>
            <person name="Korhonen P.K."/>
            <person name="Edoardo P."/>
            <person name="Giuseppe L.R."/>
            <person name="Gasser R.B."/>
        </authorList>
    </citation>
    <scope>NUCLEOTIDE SEQUENCE [LARGE SCALE GENOMIC DNA]</scope>
    <source>
        <strain evidence="1">ISS3</strain>
    </source>
</reference>
<dbReference type="InParanoid" id="A0A0V1AR21"/>
<feature type="non-terminal residue" evidence="1">
    <location>
        <position position="70"/>
    </location>
</feature>
<sequence>MHSLIKKSTFSQNHAWKYNSICSTIGDRRVSDARSMLLKQQSGPGKSCWSHNPEVRGSKARSAIPLLGIF</sequence>
<dbReference type="EMBL" id="JYDH01000287">
    <property type="protein sequence ID" value="KRY27082.1"/>
    <property type="molecule type" value="Genomic_DNA"/>
</dbReference>
<name>A0A0V1AR21_TRISP</name>
<evidence type="ECO:0000313" key="1">
    <source>
        <dbReference type="EMBL" id="KRY27082.1"/>
    </source>
</evidence>
<protein>
    <submittedName>
        <fullName evidence="1">Uncharacterized protein</fullName>
    </submittedName>
</protein>
<evidence type="ECO:0000313" key="2">
    <source>
        <dbReference type="Proteomes" id="UP000054776"/>
    </source>
</evidence>
<keyword evidence="2" id="KW-1185">Reference proteome</keyword>
<dbReference type="Proteomes" id="UP000054776">
    <property type="component" value="Unassembled WGS sequence"/>
</dbReference>
<organism evidence="1 2">
    <name type="scientific">Trichinella spiralis</name>
    <name type="common">Trichina worm</name>
    <dbReference type="NCBI Taxonomy" id="6334"/>
    <lineage>
        <taxon>Eukaryota</taxon>
        <taxon>Metazoa</taxon>
        <taxon>Ecdysozoa</taxon>
        <taxon>Nematoda</taxon>
        <taxon>Enoplea</taxon>
        <taxon>Dorylaimia</taxon>
        <taxon>Trichinellida</taxon>
        <taxon>Trichinellidae</taxon>
        <taxon>Trichinella</taxon>
    </lineage>
</organism>
<gene>
    <name evidence="1" type="ORF">T01_14173</name>
</gene>
<comment type="caution">
    <text evidence="1">The sequence shown here is derived from an EMBL/GenBank/DDBJ whole genome shotgun (WGS) entry which is preliminary data.</text>
</comment>